<dbReference type="PROSITE" id="PS00149">
    <property type="entry name" value="SULFATASE_2"/>
    <property type="match status" value="1"/>
</dbReference>
<protein>
    <submittedName>
        <fullName evidence="8">Arylsulfatase</fullName>
    </submittedName>
</protein>
<dbReference type="PROSITE" id="PS00523">
    <property type="entry name" value="SULFATASE_1"/>
    <property type="match status" value="1"/>
</dbReference>
<dbReference type="Proteomes" id="UP000184339">
    <property type="component" value="Unassembled WGS sequence"/>
</dbReference>
<evidence type="ECO:0000256" key="1">
    <source>
        <dbReference type="ARBA" id="ARBA00008779"/>
    </source>
</evidence>
<dbReference type="GO" id="GO:0016787">
    <property type="term" value="F:hydrolase activity"/>
    <property type="evidence" value="ECO:0007669"/>
    <property type="project" value="UniProtKB-KW"/>
</dbReference>
<dbReference type="AlphaFoldDB" id="A0A1M7Q6U8"/>
<dbReference type="InterPro" id="IPR000917">
    <property type="entry name" value="Sulfatase_N"/>
</dbReference>
<dbReference type="PANTHER" id="PTHR42693:SF43">
    <property type="entry name" value="BLL2667 PROTEIN"/>
    <property type="match status" value="1"/>
</dbReference>
<evidence type="ECO:0000256" key="3">
    <source>
        <dbReference type="ARBA" id="ARBA00022801"/>
    </source>
</evidence>
<reference evidence="9" key="1">
    <citation type="submission" date="2016-11" db="EMBL/GenBank/DDBJ databases">
        <authorList>
            <person name="Varghese N."/>
            <person name="Submissions S."/>
        </authorList>
    </citation>
    <scope>NUCLEOTIDE SEQUENCE [LARGE SCALE GENOMIC DNA]</scope>
    <source>
        <strain evidence="9">Sac-22</strain>
    </source>
</reference>
<dbReference type="InterPro" id="IPR050738">
    <property type="entry name" value="Sulfatase"/>
</dbReference>
<dbReference type="STRING" id="551987.SAMN05192549_106269"/>
<keyword evidence="6" id="KW-0732">Signal</keyword>
<gene>
    <name evidence="8" type="ORF">SAMN05192549_106269</name>
</gene>
<feature type="domain" description="Sulfatase N-terminal" evidence="7">
    <location>
        <begin position="45"/>
        <end position="449"/>
    </location>
</feature>
<dbReference type="CDD" id="cd16025">
    <property type="entry name" value="PAS_like"/>
    <property type="match status" value="1"/>
</dbReference>
<keyword evidence="4" id="KW-0106">Calcium</keyword>
<dbReference type="Pfam" id="PF00884">
    <property type="entry name" value="Sulfatase"/>
    <property type="match status" value="1"/>
</dbReference>
<sequence>MQRIPQHGVLTAGALAAALAPSADALAAQAAATQPARAKTEQGAPNVIWILLDDVGFGASSVFGGLVETPNLDALAKQGLRYTNFHTTAISSPTRAALLTGRNHHSVGLGLFPETANDQPGYSARIPASKATVAEILKESGYSTYAVGKWHLAPVEEAGPKGPFNRWPTGKGFEQYYGFLYGETDQWHPQLVEGTRALDDDPQGRHLNELLTDKAISYIDQQKKPFFLYFAPGATHAPHQVSKQWIEKYKGKFDAGWDSYRAQVFANQKKLGLIPQQTVLPARHPNVKAWAALSAKEKRLYARYFETYAGFLSYTDAEIGRLVNHLKQTGQFDNTIIAVVIGDNGASKEGTDSGTTNGLAAVLYPENDIDKQLANIDKIGTEYSSPNYPLGWAQATNVPFRQWKQDANSEGGTRNPLILSYPRGIQDKGGIRAQYGHVIDLLPTTLELSHITPPAQVGGVKQDNIEGTSLAYSVSDAQAPSRHLTQYYEINGTRSIYHDGWKAATLHKPGTAFEKDVWELYNLKDDPTEINDLAAKKPDKLKTLQALFDSEGKKYNVFPLKDTLFQDFARNRSIYRDQDHIELTPDIGHLFSLTAPALNGPYYRLTVDVEIPASGAEGVLVANGGRFGGSSIFIQNGKLHYAQTNGYEAALVSSEQPLKPGKSQVTVQFAPGLWSGAEVQLFQGDKLIGKGKAPVKYGVAYLSYDEGFDIGRDLRTPVSDKYKTPYAFTGKLDKVTIDYKAPLVDRVVANVNQRVLKTLVTFKK</sequence>
<proteinExistence type="inferred from homology"/>
<dbReference type="RefSeq" id="WP_072785983.1">
    <property type="nucleotide sequence ID" value="NZ_FRCX01000006.1"/>
</dbReference>
<feature type="signal peptide" evidence="6">
    <location>
        <begin position="1"/>
        <end position="27"/>
    </location>
</feature>
<keyword evidence="2" id="KW-0479">Metal-binding</keyword>
<dbReference type="Gene3D" id="3.30.1120.10">
    <property type="match status" value="1"/>
</dbReference>
<keyword evidence="9" id="KW-1185">Reference proteome</keyword>
<evidence type="ECO:0000256" key="6">
    <source>
        <dbReference type="SAM" id="SignalP"/>
    </source>
</evidence>
<evidence type="ECO:0000313" key="8">
    <source>
        <dbReference type="EMBL" id="SHN26145.1"/>
    </source>
</evidence>
<comment type="PTM">
    <text evidence="5">The conversion to 3-oxoalanine (also known as C-formylglycine, FGly), of a serine or cysteine residue in prokaryotes and of a cysteine residue in eukaryotes, is critical for catalytic activity.</text>
</comment>
<evidence type="ECO:0000256" key="5">
    <source>
        <dbReference type="PIRSR" id="PIRSR600917-52"/>
    </source>
</evidence>
<evidence type="ECO:0000313" key="9">
    <source>
        <dbReference type="Proteomes" id="UP000184339"/>
    </source>
</evidence>
<dbReference type="InterPro" id="IPR024607">
    <property type="entry name" value="Sulfatase_CS"/>
</dbReference>
<dbReference type="OrthoDB" id="9766107at2"/>
<evidence type="ECO:0000259" key="7">
    <source>
        <dbReference type="Pfam" id="PF00884"/>
    </source>
</evidence>
<accession>A0A1M7Q6U8</accession>
<evidence type="ECO:0000256" key="4">
    <source>
        <dbReference type="ARBA" id="ARBA00022837"/>
    </source>
</evidence>
<organism evidence="8 9">
    <name type="scientific">Duganella sacchari</name>
    <dbReference type="NCBI Taxonomy" id="551987"/>
    <lineage>
        <taxon>Bacteria</taxon>
        <taxon>Pseudomonadati</taxon>
        <taxon>Pseudomonadota</taxon>
        <taxon>Betaproteobacteria</taxon>
        <taxon>Burkholderiales</taxon>
        <taxon>Oxalobacteraceae</taxon>
        <taxon>Telluria group</taxon>
        <taxon>Duganella</taxon>
    </lineage>
</organism>
<dbReference type="SUPFAM" id="SSF53649">
    <property type="entry name" value="Alkaline phosphatase-like"/>
    <property type="match status" value="1"/>
</dbReference>
<dbReference type="Gene3D" id="3.40.720.10">
    <property type="entry name" value="Alkaline Phosphatase, subunit A"/>
    <property type="match status" value="1"/>
</dbReference>
<dbReference type="GO" id="GO:0046872">
    <property type="term" value="F:metal ion binding"/>
    <property type="evidence" value="ECO:0007669"/>
    <property type="project" value="UniProtKB-KW"/>
</dbReference>
<feature type="chain" id="PRO_5012839402" evidence="6">
    <location>
        <begin position="28"/>
        <end position="764"/>
    </location>
</feature>
<feature type="modified residue" description="3-oxoalanine (Ser)" evidence="5">
    <location>
        <position position="91"/>
    </location>
</feature>
<evidence type="ECO:0000256" key="2">
    <source>
        <dbReference type="ARBA" id="ARBA00022723"/>
    </source>
</evidence>
<name>A0A1M7Q6U8_9BURK</name>
<keyword evidence="3" id="KW-0378">Hydrolase</keyword>
<dbReference type="PANTHER" id="PTHR42693">
    <property type="entry name" value="ARYLSULFATASE FAMILY MEMBER"/>
    <property type="match status" value="1"/>
</dbReference>
<dbReference type="InterPro" id="IPR017850">
    <property type="entry name" value="Alkaline_phosphatase_core_sf"/>
</dbReference>
<dbReference type="EMBL" id="FRCX01000006">
    <property type="protein sequence ID" value="SHN26145.1"/>
    <property type="molecule type" value="Genomic_DNA"/>
</dbReference>
<comment type="similarity">
    <text evidence="1">Belongs to the sulfatase family.</text>
</comment>